<dbReference type="Proteomes" id="UP001497744">
    <property type="component" value="Unassembled WGS sequence"/>
</dbReference>
<dbReference type="AlphaFoldDB" id="A0AAV4LUM6"/>
<dbReference type="RefSeq" id="XP_067715925.1">
    <property type="nucleotide sequence ID" value="XM_067859824.1"/>
</dbReference>
<organism evidence="2 3">
    <name type="scientific">Babesia caballi</name>
    <dbReference type="NCBI Taxonomy" id="5871"/>
    <lineage>
        <taxon>Eukaryota</taxon>
        <taxon>Sar</taxon>
        <taxon>Alveolata</taxon>
        <taxon>Apicomplexa</taxon>
        <taxon>Aconoidasida</taxon>
        <taxon>Piroplasmida</taxon>
        <taxon>Babesiidae</taxon>
        <taxon>Babesia</taxon>
    </lineage>
</organism>
<protein>
    <submittedName>
        <fullName evidence="2">M48 family peptidase</fullName>
    </submittedName>
</protein>
<sequence length="281" mass="29947">MWSTFCGGSPGPGRSPPGCSCRRSPPASLRNMRPQCRANPPSKASSGLLGELSTLSSQLLQAVGVEQQLLAVALSGAGEREDGGLDVQHGAARHLVGHVVQVPGRQVLDGELDDLEDPLLEVFERRRDVRRDGGKLAAFVYQPLDGGGLGDVDFFCTTWLATAGLRTFLRTAVDLLLVGGRDRVDDLVVQVLHHLDGVVAGGDDEPALLGDGREGRVLFNLGKPLLQVRLVLGDDPPEDHAHFEEGLLVADGEHRLEPDVDGGEEFLGGAQHMHDDGVCQN</sequence>
<accession>A0AAV4LUM6</accession>
<proteinExistence type="predicted"/>
<comment type="caution">
    <text evidence="2">The sequence shown here is derived from an EMBL/GenBank/DDBJ whole genome shotgun (WGS) entry which is preliminary data.</text>
</comment>
<name>A0AAV4LUM6_BABCB</name>
<feature type="region of interest" description="Disordered" evidence="1">
    <location>
        <begin position="1"/>
        <end position="46"/>
    </location>
</feature>
<dbReference type="GeneID" id="94195337"/>
<evidence type="ECO:0000313" key="2">
    <source>
        <dbReference type="EMBL" id="GIX63856.1"/>
    </source>
</evidence>
<feature type="compositionally biased region" description="Low complexity" evidence="1">
    <location>
        <begin position="16"/>
        <end position="26"/>
    </location>
</feature>
<evidence type="ECO:0000313" key="3">
    <source>
        <dbReference type="Proteomes" id="UP001497744"/>
    </source>
</evidence>
<evidence type="ECO:0000256" key="1">
    <source>
        <dbReference type="SAM" id="MobiDB-lite"/>
    </source>
</evidence>
<reference evidence="2 3" key="1">
    <citation type="submission" date="2021-06" db="EMBL/GenBank/DDBJ databases">
        <title>Genome sequence of Babesia caballi.</title>
        <authorList>
            <person name="Yamagishi J."/>
            <person name="Kidaka T."/>
            <person name="Ochi A."/>
        </authorList>
    </citation>
    <scope>NUCLEOTIDE SEQUENCE [LARGE SCALE GENOMIC DNA]</scope>
    <source>
        <strain evidence="2">USDA-D6B2</strain>
    </source>
</reference>
<gene>
    <name evidence="2" type="ORF">BcabD6B2_32910</name>
</gene>
<keyword evidence="3" id="KW-1185">Reference proteome</keyword>
<dbReference type="EMBL" id="BPLF01000002">
    <property type="protein sequence ID" value="GIX63856.1"/>
    <property type="molecule type" value="Genomic_DNA"/>
</dbReference>